<protein>
    <submittedName>
        <fullName evidence="2">Sigma-70 family RNA polymerase sigma factor</fullName>
    </submittedName>
</protein>
<dbReference type="InterPro" id="IPR007627">
    <property type="entry name" value="RNA_pol_sigma70_r2"/>
</dbReference>
<dbReference type="OrthoDB" id="1847996at2"/>
<keyword evidence="3" id="KW-1185">Reference proteome</keyword>
<dbReference type="Proteomes" id="UP000260649">
    <property type="component" value="Unassembled WGS sequence"/>
</dbReference>
<dbReference type="Pfam" id="PF04542">
    <property type="entry name" value="Sigma70_r2"/>
    <property type="match status" value="1"/>
</dbReference>
<accession>A0A3E2B1Q9</accession>
<dbReference type="EMBL" id="QQRQ01000020">
    <property type="protein sequence ID" value="RFT05983.1"/>
    <property type="molecule type" value="Genomic_DNA"/>
</dbReference>
<gene>
    <name evidence="2" type="ORF">DV520_09875</name>
</gene>
<dbReference type="RefSeq" id="WP_117142600.1">
    <property type="nucleotide sequence ID" value="NZ_CAKXKJ010000007.1"/>
</dbReference>
<sequence length="195" mass="22400">MAAPEMQFIAREVESLFRAHYSKLVWYAQTLLTRNAQTSDPGRAEEAVQEAFAIAWSKWEDLFASPNPAGWLYNTVNNVVRNMIRADQQWASRLLQAQAALSHQPFQPPPGADLELEGLVSQEDLDLLKRLYLEGMTYEELAAEENLNQNTLAARVRRIKLRFQKIYREIEHFSDPPCKKSDTARHKEKRGGSKL</sequence>
<comment type="caution">
    <text evidence="2">The sequence shown here is derived from an EMBL/GenBank/DDBJ whole genome shotgun (WGS) entry which is preliminary data.</text>
</comment>
<dbReference type="GeneID" id="97996041"/>
<feature type="domain" description="RNA polymerase sigma-70 region 2" evidence="1">
    <location>
        <begin position="16"/>
        <end position="87"/>
    </location>
</feature>
<dbReference type="InterPro" id="IPR013325">
    <property type="entry name" value="RNA_pol_sigma_r2"/>
</dbReference>
<name>A0A3E2B1Q9_9FIRM</name>
<dbReference type="GO" id="GO:0003700">
    <property type="term" value="F:DNA-binding transcription factor activity"/>
    <property type="evidence" value="ECO:0007669"/>
    <property type="project" value="InterPro"/>
</dbReference>
<dbReference type="Gene3D" id="1.10.10.60">
    <property type="entry name" value="Homeodomain-like"/>
    <property type="match status" value="1"/>
</dbReference>
<dbReference type="GO" id="GO:0006352">
    <property type="term" value="P:DNA-templated transcription initiation"/>
    <property type="evidence" value="ECO:0007669"/>
    <property type="project" value="InterPro"/>
</dbReference>
<dbReference type="AlphaFoldDB" id="A0A3E2B1Q9"/>
<dbReference type="Gene3D" id="1.10.1740.10">
    <property type="match status" value="1"/>
</dbReference>
<reference evidence="2 3" key="1">
    <citation type="submission" date="2018-07" db="EMBL/GenBank/DDBJ databases">
        <title>GABA Modulating Bacteria of the Human Gut Microbiota.</title>
        <authorList>
            <person name="Strandwitz P."/>
            <person name="Kim K.H."/>
            <person name="Terekhova D."/>
            <person name="Liu J.K."/>
            <person name="Sharma A."/>
            <person name="Levering J."/>
            <person name="Mcdonald D."/>
            <person name="Dietrich D."/>
            <person name="Ramadhar T.R."/>
            <person name="Lekbua A."/>
            <person name="Mroue N."/>
            <person name="Liston C."/>
            <person name="Stewart E.J."/>
            <person name="Dubin M.J."/>
            <person name="Zengler K."/>
            <person name="Knight R."/>
            <person name="Gilbert J.A."/>
            <person name="Clardy J."/>
            <person name="Lewis K."/>
        </authorList>
    </citation>
    <scope>NUCLEOTIDE SEQUENCE [LARGE SCALE GENOMIC DNA]</scope>
    <source>
        <strain evidence="2 3">KLE1738</strain>
    </source>
</reference>
<dbReference type="SUPFAM" id="SSF88946">
    <property type="entry name" value="Sigma2 domain of RNA polymerase sigma factors"/>
    <property type="match status" value="1"/>
</dbReference>
<evidence type="ECO:0000313" key="2">
    <source>
        <dbReference type="EMBL" id="RFT05983.1"/>
    </source>
</evidence>
<evidence type="ECO:0000259" key="1">
    <source>
        <dbReference type="Pfam" id="PF04542"/>
    </source>
</evidence>
<proteinExistence type="predicted"/>
<evidence type="ECO:0000313" key="3">
    <source>
        <dbReference type="Proteomes" id="UP000260649"/>
    </source>
</evidence>
<organism evidence="2 3">
    <name type="scientific">Evtepia gabavorous</name>
    <dbReference type="NCBI Taxonomy" id="2211183"/>
    <lineage>
        <taxon>Bacteria</taxon>
        <taxon>Bacillati</taxon>
        <taxon>Bacillota</taxon>
        <taxon>Clostridia</taxon>
        <taxon>Eubacteriales</taxon>
        <taxon>Evtepia</taxon>
    </lineage>
</organism>